<feature type="transmembrane region" description="Helical" evidence="1">
    <location>
        <begin position="131"/>
        <end position="155"/>
    </location>
</feature>
<keyword evidence="1" id="KW-1133">Transmembrane helix</keyword>
<proteinExistence type="predicted"/>
<feature type="transmembrane region" description="Helical" evidence="1">
    <location>
        <begin position="195"/>
        <end position="221"/>
    </location>
</feature>
<evidence type="ECO:0000256" key="1">
    <source>
        <dbReference type="SAM" id="Phobius"/>
    </source>
</evidence>
<name>A0ABS6VMH2_9GAMM</name>
<sequence length="278" mass="30744">MNLVPAEVMAGELDLMWQSVFTWASWGIVIIMLLIALRMGLKQKTPFYVFAVLAAGVGAYIEPLYDVAFDLWFYDVSNGVAGAMWSHFTAFGIVQPNWTHSGYMILYSSACLYAGRALYEGRISTPTLFLIWLAEITVSCIFEMVGTGTGVYTYYGPYVMRIWNYPLVIGVLEGTQVILFTVLAVQFWRRVNSPIGLLGLFVIFPITMMGANGGLGAPIIISLHLSEAEFSQGLIWATTFLTYGLCILAVYGASKFMPEPIRKVEVRAPSYTSDAIPA</sequence>
<feature type="transmembrane region" description="Helical" evidence="1">
    <location>
        <begin position="233"/>
        <end position="253"/>
    </location>
</feature>
<evidence type="ECO:0000313" key="2">
    <source>
        <dbReference type="EMBL" id="MBW2939514.1"/>
    </source>
</evidence>
<dbReference type="RefSeq" id="WP_219041766.1">
    <property type="nucleotide sequence ID" value="NZ_JAHWDQ010000001.1"/>
</dbReference>
<dbReference type="Proteomes" id="UP001166291">
    <property type="component" value="Unassembled WGS sequence"/>
</dbReference>
<gene>
    <name evidence="2" type="ORF">KXJ70_01910</name>
</gene>
<accession>A0ABS6VMH2</accession>
<protein>
    <submittedName>
        <fullName evidence="2">Uncharacterized protein</fullName>
    </submittedName>
</protein>
<keyword evidence="1" id="KW-0472">Membrane</keyword>
<keyword evidence="3" id="KW-1185">Reference proteome</keyword>
<reference evidence="2" key="1">
    <citation type="submission" date="2021-07" db="EMBL/GenBank/DDBJ databases">
        <title>Zhongshania sp. CAU 1632 isolated from seawater.</title>
        <authorList>
            <person name="Kim W."/>
        </authorList>
    </citation>
    <scope>NUCLEOTIDE SEQUENCE</scope>
    <source>
        <strain evidence="2">CAU 1632</strain>
    </source>
</reference>
<evidence type="ECO:0000313" key="3">
    <source>
        <dbReference type="Proteomes" id="UP001166291"/>
    </source>
</evidence>
<organism evidence="2 3">
    <name type="scientific">Zhongshania aquimaris</name>
    <dbReference type="NCBI Taxonomy" id="2857107"/>
    <lineage>
        <taxon>Bacteria</taxon>
        <taxon>Pseudomonadati</taxon>
        <taxon>Pseudomonadota</taxon>
        <taxon>Gammaproteobacteria</taxon>
        <taxon>Cellvibrionales</taxon>
        <taxon>Spongiibacteraceae</taxon>
        <taxon>Zhongshania</taxon>
    </lineage>
</organism>
<comment type="caution">
    <text evidence="2">The sequence shown here is derived from an EMBL/GenBank/DDBJ whole genome shotgun (WGS) entry which is preliminary data.</text>
</comment>
<feature type="transmembrane region" description="Helical" evidence="1">
    <location>
        <begin position="47"/>
        <end position="65"/>
    </location>
</feature>
<feature type="transmembrane region" description="Helical" evidence="1">
    <location>
        <begin position="20"/>
        <end position="40"/>
    </location>
</feature>
<feature type="transmembrane region" description="Helical" evidence="1">
    <location>
        <begin position="167"/>
        <end position="188"/>
    </location>
</feature>
<keyword evidence="1" id="KW-0812">Transmembrane</keyword>
<dbReference type="EMBL" id="JAHWDQ010000001">
    <property type="protein sequence ID" value="MBW2939514.1"/>
    <property type="molecule type" value="Genomic_DNA"/>
</dbReference>